<dbReference type="InterPro" id="IPR016040">
    <property type="entry name" value="NAD(P)-bd_dom"/>
</dbReference>
<dbReference type="InterPro" id="IPR051207">
    <property type="entry name" value="ComplexI_NDUFA9_subunit"/>
</dbReference>
<accession>A0ABP3S128</accession>
<comment type="caution">
    <text evidence="3">The sequence shown here is derived from an EMBL/GenBank/DDBJ whole genome shotgun (WGS) entry which is preliminary data.</text>
</comment>
<sequence>MEADYAVDPVRSGPGKGSERRTMSAAILVTGGTGTVGRKLVRKLVAAGRDVRVLSRKDRPGVEPGTPKLPDWPDWFVGDLRTGHGLAKALEGVGIVVHCASVPGHDVEATAQLLIAATRAEKPHIVYPSMIGADRIEDAAYRDRRAIERLLADSELPWTVVRVGHLHEHIDAALRRASRKPWMFVPADTSYQPIAAEDVANRLVDLCTPMQAHQLPDVGGPEIIDAEDLTAYWLNVVGKKRKLIPVRKRGKLYAGYREGWHLAPDRLVGHQTFAEFMTELMAAQGKPAEDKAEAKAAAKAAAKEEKAKKAKEPKPPKEKRRRGQDAATADDASAEASESGDKTPS</sequence>
<dbReference type="Pfam" id="PF13460">
    <property type="entry name" value="NAD_binding_10"/>
    <property type="match status" value="1"/>
</dbReference>
<evidence type="ECO:0000259" key="2">
    <source>
        <dbReference type="Pfam" id="PF13460"/>
    </source>
</evidence>
<dbReference type="PANTHER" id="PTHR12126:SF11">
    <property type="entry name" value="NADH DEHYDROGENASE [UBIQUINONE] 1 ALPHA SUBCOMPLEX SUBUNIT 9, MITOCHONDRIAL"/>
    <property type="match status" value="1"/>
</dbReference>
<organism evidence="3 4">
    <name type="scientific">Sporichthya brevicatena</name>
    <dbReference type="NCBI Taxonomy" id="171442"/>
    <lineage>
        <taxon>Bacteria</taxon>
        <taxon>Bacillati</taxon>
        <taxon>Actinomycetota</taxon>
        <taxon>Actinomycetes</taxon>
        <taxon>Sporichthyales</taxon>
        <taxon>Sporichthyaceae</taxon>
        <taxon>Sporichthya</taxon>
    </lineage>
</organism>
<feature type="compositionally biased region" description="Basic and acidic residues" evidence="1">
    <location>
        <begin position="287"/>
        <end position="316"/>
    </location>
</feature>
<reference evidence="4" key="1">
    <citation type="journal article" date="2019" name="Int. J. Syst. Evol. Microbiol.">
        <title>The Global Catalogue of Microorganisms (GCM) 10K type strain sequencing project: providing services to taxonomists for standard genome sequencing and annotation.</title>
        <authorList>
            <consortium name="The Broad Institute Genomics Platform"/>
            <consortium name="The Broad Institute Genome Sequencing Center for Infectious Disease"/>
            <person name="Wu L."/>
            <person name="Ma J."/>
        </authorList>
    </citation>
    <scope>NUCLEOTIDE SEQUENCE [LARGE SCALE GENOMIC DNA]</scope>
    <source>
        <strain evidence="4">JCM 10671</strain>
    </source>
</reference>
<feature type="compositionally biased region" description="Low complexity" evidence="1">
    <location>
        <begin position="325"/>
        <end position="337"/>
    </location>
</feature>
<evidence type="ECO:0000313" key="3">
    <source>
        <dbReference type="EMBL" id="GAA0623130.1"/>
    </source>
</evidence>
<dbReference type="InterPro" id="IPR036291">
    <property type="entry name" value="NAD(P)-bd_dom_sf"/>
</dbReference>
<dbReference type="Gene3D" id="3.40.50.720">
    <property type="entry name" value="NAD(P)-binding Rossmann-like Domain"/>
    <property type="match status" value="1"/>
</dbReference>
<dbReference type="SUPFAM" id="SSF51735">
    <property type="entry name" value="NAD(P)-binding Rossmann-fold domains"/>
    <property type="match status" value="1"/>
</dbReference>
<gene>
    <name evidence="3" type="ORF">GCM10009547_27700</name>
</gene>
<feature type="region of interest" description="Disordered" evidence="1">
    <location>
        <begin position="1"/>
        <end position="21"/>
    </location>
</feature>
<dbReference type="Proteomes" id="UP001500957">
    <property type="component" value="Unassembled WGS sequence"/>
</dbReference>
<name>A0ABP3S128_9ACTN</name>
<feature type="domain" description="NAD(P)-binding" evidence="2">
    <location>
        <begin position="31"/>
        <end position="206"/>
    </location>
</feature>
<keyword evidence="4" id="KW-1185">Reference proteome</keyword>
<evidence type="ECO:0000313" key="4">
    <source>
        <dbReference type="Proteomes" id="UP001500957"/>
    </source>
</evidence>
<evidence type="ECO:0000256" key="1">
    <source>
        <dbReference type="SAM" id="MobiDB-lite"/>
    </source>
</evidence>
<dbReference type="EMBL" id="BAAAHE010000021">
    <property type="protein sequence ID" value="GAA0623130.1"/>
    <property type="molecule type" value="Genomic_DNA"/>
</dbReference>
<protein>
    <submittedName>
        <fullName evidence="3">NAD(P)H-binding protein</fullName>
    </submittedName>
</protein>
<feature type="region of interest" description="Disordered" evidence="1">
    <location>
        <begin position="287"/>
        <end position="345"/>
    </location>
</feature>
<dbReference type="PANTHER" id="PTHR12126">
    <property type="entry name" value="NADH-UBIQUINONE OXIDOREDUCTASE 39 KDA SUBUNIT-RELATED"/>
    <property type="match status" value="1"/>
</dbReference>
<proteinExistence type="predicted"/>